<keyword evidence="6" id="KW-1185">Reference proteome</keyword>
<dbReference type="GO" id="GO:0016020">
    <property type="term" value="C:membrane"/>
    <property type="evidence" value="ECO:0007669"/>
    <property type="project" value="TreeGrafter"/>
</dbReference>
<dbReference type="CDD" id="cd05233">
    <property type="entry name" value="SDR_c"/>
    <property type="match status" value="1"/>
</dbReference>
<dbReference type="SMART" id="SM00822">
    <property type="entry name" value="PKS_KR"/>
    <property type="match status" value="1"/>
</dbReference>
<evidence type="ECO:0000256" key="3">
    <source>
        <dbReference type="RuleBase" id="RU000363"/>
    </source>
</evidence>
<dbReference type="InterPro" id="IPR002347">
    <property type="entry name" value="SDR_fam"/>
</dbReference>
<evidence type="ECO:0000256" key="1">
    <source>
        <dbReference type="ARBA" id="ARBA00006484"/>
    </source>
</evidence>
<gene>
    <name evidence="5" type="ORF">G1H11_16005</name>
</gene>
<reference evidence="5 6" key="1">
    <citation type="submission" date="2020-02" db="EMBL/GenBank/DDBJ databases">
        <authorList>
            <person name="Li X.-J."/>
            <person name="Feng X.-M."/>
        </authorList>
    </citation>
    <scope>NUCLEOTIDE SEQUENCE [LARGE SCALE GENOMIC DNA]</scope>
    <source>
        <strain evidence="5 6">CGMCC 4.7225</strain>
    </source>
</reference>
<organism evidence="5 6">
    <name type="scientific">Phytoactinopolyspora alkaliphila</name>
    <dbReference type="NCBI Taxonomy" id="1783498"/>
    <lineage>
        <taxon>Bacteria</taxon>
        <taxon>Bacillati</taxon>
        <taxon>Actinomycetota</taxon>
        <taxon>Actinomycetes</taxon>
        <taxon>Jiangellales</taxon>
        <taxon>Jiangellaceae</taxon>
        <taxon>Phytoactinopolyspora</taxon>
    </lineage>
</organism>
<dbReference type="RefSeq" id="WP_163819591.1">
    <property type="nucleotide sequence ID" value="NZ_JAAGOB010000008.1"/>
</dbReference>
<name>A0A6N9YPB5_9ACTN</name>
<dbReference type="InterPro" id="IPR057326">
    <property type="entry name" value="KR_dom"/>
</dbReference>
<accession>A0A6N9YPB5</accession>
<dbReference type="Pfam" id="PF00106">
    <property type="entry name" value="adh_short"/>
    <property type="match status" value="1"/>
</dbReference>
<dbReference type="PANTHER" id="PTHR44196">
    <property type="entry name" value="DEHYDROGENASE/REDUCTASE SDR FAMILY MEMBER 7B"/>
    <property type="match status" value="1"/>
</dbReference>
<keyword evidence="2" id="KW-0560">Oxidoreductase</keyword>
<dbReference type="InterPro" id="IPR036291">
    <property type="entry name" value="NAD(P)-bd_dom_sf"/>
</dbReference>
<feature type="domain" description="Ketoreductase" evidence="4">
    <location>
        <begin position="2"/>
        <end position="183"/>
    </location>
</feature>
<dbReference type="PRINTS" id="PR00080">
    <property type="entry name" value="SDRFAMILY"/>
</dbReference>
<comment type="similarity">
    <text evidence="1 3">Belongs to the short-chain dehydrogenases/reductases (SDR) family.</text>
</comment>
<dbReference type="SUPFAM" id="SSF51735">
    <property type="entry name" value="NAD(P)-binding Rossmann-fold domains"/>
    <property type="match status" value="1"/>
</dbReference>
<comment type="caution">
    <text evidence="5">The sequence shown here is derived from an EMBL/GenBank/DDBJ whole genome shotgun (WGS) entry which is preliminary data.</text>
</comment>
<evidence type="ECO:0000313" key="5">
    <source>
        <dbReference type="EMBL" id="NED96814.1"/>
    </source>
</evidence>
<evidence type="ECO:0000259" key="4">
    <source>
        <dbReference type="SMART" id="SM00822"/>
    </source>
</evidence>
<dbReference type="Gene3D" id="3.40.50.720">
    <property type="entry name" value="NAD(P)-binding Rossmann-like Domain"/>
    <property type="match status" value="1"/>
</dbReference>
<dbReference type="PIRSF" id="PIRSF000126">
    <property type="entry name" value="11-beta-HSD1"/>
    <property type="match status" value="1"/>
</dbReference>
<evidence type="ECO:0000256" key="2">
    <source>
        <dbReference type="ARBA" id="ARBA00023002"/>
    </source>
</evidence>
<dbReference type="GO" id="GO:0016491">
    <property type="term" value="F:oxidoreductase activity"/>
    <property type="evidence" value="ECO:0007669"/>
    <property type="project" value="UniProtKB-KW"/>
</dbReference>
<dbReference type="EMBL" id="JAAGOB010000008">
    <property type="protein sequence ID" value="NED96814.1"/>
    <property type="molecule type" value="Genomic_DNA"/>
</dbReference>
<dbReference type="PRINTS" id="PR00081">
    <property type="entry name" value="GDHRDH"/>
</dbReference>
<dbReference type="AlphaFoldDB" id="A0A6N9YPB5"/>
<sequence length="259" mass="28020">MTTALITGGTSGIGLAFAHRLAREGYDLVLVARDAERLERTAQQLRADSGVSVETLQADLADRSDVARVAERVSSDDDPVDMLVNNAGFGLHAPLASTNTSVHEVAIDVMCRAVLVLGGAAAQAMASRRHGTIINLSSTAGYVTLGGYSAIKAWVTVYSEGLAVELRDTGVQVTALCPGWVHTEFHQRAGLSTSSIPSLLWTNADHVVDICLRDVRRGKVISIPTRRFRFLMWWARHLPRSAIRAVSARLVSRRRSPLP</sequence>
<proteinExistence type="inferred from homology"/>
<dbReference type="PANTHER" id="PTHR44196:SF2">
    <property type="entry name" value="SHORT-CHAIN DEHYDROGENASE-RELATED"/>
    <property type="match status" value="1"/>
</dbReference>
<protein>
    <submittedName>
        <fullName evidence="5">SDR family NAD(P)-dependent oxidoreductase</fullName>
    </submittedName>
</protein>
<dbReference type="Proteomes" id="UP000469185">
    <property type="component" value="Unassembled WGS sequence"/>
</dbReference>
<evidence type="ECO:0000313" key="6">
    <source>
        <dbReference type="Proteomes" id="UP000469185"/>
    </source>
</evidence>